<evidence type="ECO:0000256" key="7">
    <source>
        <dbReference type="ARBA" id="ARBA00048743"/>
    </source>
</evidence>
<proteinExistence type="inferred from homology"/>
<evidence type="ECO:0000259" key="9">
    <source>
        <dbReference type="Pfam" id="PF02223"/>
    </source>
</evidence>
<comment type="caution">
    <text evidence="8">Lacks conserved residue(s) required for the propagation of feature annotation.</text>
</comment>
<keyword evidence="2 8" id="KW-0808">Transferase</keyword>
<dbReference type="SUPFAM" id="SSF52540">
    <property type="entry name" value="P-loop containing nucleoside triphosphate hydrolases"/>
    <property type="match status" value="1"/>
</dbReference>
<organism evidence="10 11">
    <name type="scientific">Candidatus Magasanikbacteria bacterium RIFOXYA2_FULL_44_8</name>
    <dbReference type="NCBI Taxonomy" id="1798696"/>
    <lineage>
        <taxon>Bacteria</taxon>
        <taxon>Candidatus Magasanikiibacteriota</taxon>
    </lineage>
</organism>
<dbReference type="InterPro" id="IPR018094">
    <property type="entry name" value="Thymidylate_kinase"/>
</dbReference>
<comment type="catalytic activity">
    <reaction evidence="7 8">
        <text>dTMP + ATP = dTDP + ADP</text>
        <dbReference type="Rhea" id="RHEA:13517"/>
        <dbReference type="ChEBI" id="CHEBI:30616"/>
        <dbReference type="ChEBI" id="CHEBI:58369"/>
        <dbReference type="ChEBI" id="CHEBI:63528"/>
        <dbReference type="ChEBI" id="CHEBI:456216"/>
        <dbReference type="EC" id="2.7.4.9"/>
    </reaction>
</comment>
<keyword evidence="3 8" id="KW-0545">Nucleotide biosynthesis</keyword>
<evidence type="ECO:0000256" key="1">
    <source>
        <dbReference type="ARBA" id="ARBA00009776"/>
    </source>
</evidence>
<evidence type="ECO:0000256" key="3">
    <source>
        <dbReference type="ARBA" id="ARBA00022727"/>
    </source>
</evidence>
<comment type="caution">
    <text evidence="10">The sequence shown here is derived from an EMBL/GenBank/DDBJ whole genome shotgun (WGS) entry which is preliminary data.</text>
</comment>
<evidence type="ECO:0000256" key="4">
    <source>
        <dbReference type="ARBA" id="ARBA00022741"/>
    </source>
</evidence>
<feature type="domain" description="Thymidylate kinase-like" evidence="9">
    <location>
        <begin position="52"/>
        <end position="219"/>
    </location>
</feature>
<keyword evidence="4 8" id="KW-0547">Nucleotide-binding</keyword>
<dbReference type="InterPro" id="IPR039430">
    <property type="entry name" value="Thymidylate_kin-like_dom"/>
</dbReference>
<dbReference type="GO" id="GO:0006233">
    <property type="term" value="P:dTDP biosynthetic process"/>
    <property type="evidence" value="ECO:0007669"/>
    <property type="project" value="InterPro"/>
</dbReference>
<protein>
    <recommendedName>
        <fullName evidence="8">Thymidylate kinase</fullName>
        <ecNumber evidence="8">2.7.4.9</ecNumber>
    </recommendedName>
    <alternativeName>
        <fullName evidence="8">dTMP kinase</fullName>
    </alternativeName>
</protein>
<reference evidence="10 11" key="1">
    <citation type="journal article" date="2016" name="Nat. Commun.">
        <title>Thousands of microbial genomes shed light on interconnected biogeochemical processes in an aquifer system.</title>
        <authorList>
            <person name="Anantharaman K."/>
            <person name="Brown C.T."/>
            <person name="Hug L.A."/>
            <person name="Sharon I."/>
            <person name="Castelle C.J."/>
            <person name="Probst A.J."/>
            <person name="Thomas B.C."/>
            <person name="Singh A."/>
            <person name="Wilkins M.J."/>
            <person name="Karaoz U."/>
            <person name="Brodie E.L."/>
            <person name="Williams K.H."/>
            <person name="Hubbard S.S."/>
            <person name="Banfield J.F."/>
        </authorList>
    </citation>
    <scope>NUCLEOTIDE SEQUENCE [LARGE SCALE GENOMIC DNA]</scope>
</reference>
<dbReference type="EC" id="2.7.4.9" evidence="8"/>
<accession>A0A1F6NKI4</accession>
<dbReference type="GO" id="GO:0006227">
    <property type="term" value="P:dUDP biosynthetic process"/>
    <property type="evidence" value="ECO:0007669"/>
    <property type="project" value="TreeGrafter"/>
</dbReference>
<dbReference type="InterPro" id="IPR027417">
    <property type="entry name" value="P-loop_NTPase"/>
</dbReference>
<gene>
    <name evidence="8" type="primary">tmk</name>
    <name evidence="10" type="ORF">A2261_00685</name>
</gene>
<dbReference type="GO" id="GO:0006235">
    <property type="term" value="P:dTTP biosynthetic process"/>
    <property type="evidence" value="ECO:0007669"/>
    <property type="project" value="UniProtKB-UniRule"/>
</dbReference>
<dbReference type="PANTHER" id="PTHR10344">
    <property type="entry name" value="THYMIDYLATE KINASE"/>
    <property type="match status" value="1"/>
</dbReference>
<dbReference type="Proteomes" id="UP000177803">
    <property type="component" value="Unassembled WGS sequence"/>
</dbReference>
<dbReference type="GO" id="GO:0005737">
    <property type="term" value="C:cytoplasm"/>
    <property type="evidence" value="ECO:0007669"/>
    <property type="project" value="TreeGrafter"/>
</dbReference>
<dbReference type="GO" id="GO:0005524">
    <property type="term" value="F:ATP binding"/>
    <property type="evidence" value="ECO:0007669"/>
    <property type="project" value="UniProtKB-UniRule"/>
</dbReference>
<dbReference type="Gene3D" id="3.40.50.300">
    <property type="entry name" value="P-loop containing nucleotide triphosphate hydrolases"/>
    <property type="match status" value="1"/>
</dbReference>
<name>A0A1F6NKI4_9BACT</name>
<dbReference type="CDD" id="cd01672">
    <property type="entry name" value="TMPK"/>
    <property type="match status" value="1"/>
</dbReference>
<dbReference type="Pfam" id="PF02223">
    <property type="entry name" value="Thymidylate_kin"/>
    <property type="match status" value="1"/>
</dbReference>
<dbReference type="AlphaFoldDB" id="A0A1F6NKI4"/>
<dbReference type="EMBL" id="MFQR01000026">
    <property type="protein sequence ID" value="OGH84368.1"/>
    <property type="molecule type" value="Genomic_DNA"/>
</dbReference>
<comment type="function">
    <text evidence="8">Phosphorylation of dTMP to form dTDP in both de novo and salvage pathways of dTTP synthesis.</text>
</comment>
<sequence length="234" mass="25922">MFIMLDGIDGSGKGTIIEAWKQHLSDSGNGIFDLKKYILETGHLPEISELRAYEFIFSCEPTYIGIGKVIREELIKNGTAYPPLAIAEAYSLDRLILYTKIIIPLLQTDKCVIQDRGISSSLAYQTLQAGLTLDIVAGLPGNQLALQHRPDHLILTAVRPETVMERLAKRTEKQDDVIFEKLAFQTKLAAKFASLEYQKIFTDAGAKITTLSAEPKIDIMNAEAVALLDSILKI</sequence>
<dbReference type="HAMAP" id="MF_00165">
    <property type="entry name" value="Thymidylate_kinase"/>
    <property type="match status" value="1"/>
</dbReference>
<evidence type="ECO:0000256" key="6">
    <source>
        <dbReference type="ARBA" id="ARBA00022840"/>
    </source>
</evidence>
<evidence type="ECO:0000313" key="10">
    <source>
        <dbReference type="EMBL" id="OGH84368.1"/>
    </source>
</evidence>
<evidence type="ECO:0000313" key="11">
    <source>
        <dbReference type="Proteomes" id="UP000177803"/>
    </source>
</evidence>
<comment type="similarity">
    <text evidence="1 8">Belongs to the thymidylate kinase family.</text>
</comment>
<keyword evidence="5 8" id="KW-0418">Kinase</keyword>
<dbReference type="PANTHER" id="PTHR10344:SF4">
    <property type="entry name" value="UMP-CMP KINASE 2, MITOCHONDRIAL"/>
    <property type="match status" value="1"/>
</dbReference>
<dbReference type="GO" id="GO:0004798">
    <property type="term" value="F:dTMP kinase activity"/>
    <property type="evidence" value="ECO:0007669"/>
    <property type="project" value="UniProtKB-UniRule"/>
</dbReference>
<evidence type="ECO:0000256" key="2">
    <source>
        <dbReference type="ARBA" id="ARBA00022679"/>
    </source>
</evidence>
<keyword evidence="6 8" id="KW-0067">ATP-binding</keyword>
<evidence type="ECO:0000256" key="5">
    <source>
        <dbReference type="ARBA" id="ARBA00022777"/>
    </source>
</evidence>
<evidence type="ECO:0000256" key="8">
    <source>
        <dbReference type="HAMAP-Rule" id="MF_00165"/>
    </source>
</evidence>